<evidence type="ECO:0000313" key="2">
    <source>
        <dbReference type="Proteomes" id="UP000241769"/>
    </source>
</evidence>
<sequence>MPLRLKTIYDVIYESLRLRYDQVREDPKKVVCVEPLVAVAPRIGTDHLRRSPQTGMKQDETEINPLLLWEGEHNFVTN</sequence>
<comment type="caution">
    <text evidence="1">The sequence shown here is derived from an EMBL/GenBank/DDBJ whole genome shotgun (WGS) entry which is preliminary data.</text>
</comment>
<accession>A0A2P6N5S2</accession>
<keyword evidence="2" id="KW-1185">Reference proteome</keyword>
<name>A0A2P6N5S2_9EUKA</name>
<organism evidence="1 2">
    <name type="scientific">Planoprotostelium fungivorum</name>
    <dbReference type="NCBI Taxonomy" id="1890364"/>
    <lineage>
        <taxon>Eukaryota</taxon>
        <taxon>Amoebozoa</taxon>
        <taxon>Evosea</taxon>
        <taxon>Variosea</taxon>
        <taxon>Cavosteliida</taxon>
        <taxon>Cavosteliaceae</taxon>
        <taxon>Planoprotostelium</taxon>
    </lineage>
</organism>
<gene>
    <name evidence="1" type="ORF">PROFUN_12443</name>
</gene>
<dbReference type="AlphaFoldDB" id="A0A2P6N5S2"/>
<evidence type="ECO:0000313" key="1">
    <source>
        <dbReference type="EMBL" id="PRP79302.1"/>
    </source>
</evidence>
<reference evidence="1 2" key="1">
    <citation type="journal article" date="2018" name="Genome Biol. Evol.">
        <title>Multiple Roots of Fruiting Body Formation in Amoebozoa.</title>
        <authorList>
            <person name="Hillmann F."/>
            <person name="Forbes G."/>
            <person name="Novohradska S."/>
            <person name="Ferling I."/>
            <person name="Riege K."/>
            <person name="Groth M."/>
            <person name="Westermann M."/>
            <person name="Marz M."/>
            <person name="Spaller T."/>
            <person name="Winckler T."/>
            <person name="Schaap P."/>
            <person name="Glockner G."/>
        </authorList>
    </citation>
    <scope>NUCLEOTIDE SEQUENCE [LARGE SCALE GENOMIC DNA]</scope>
    <source>
        <strain evidence="1 2">Jena</strain>
    </source>
</reference>
<dbReference type="EMBL" id="MDYQ01000189">
    <property type="protein sequence ID" value="PRP79302.1"/>
    <property type="molecule type" value="Genomic_DNA"/>
</dbReference>
<dbReference type="InParanoid" id="A0A2P6N5S2"/>
<dbReference type="Proteomes" id="UP000241769">
    <property type="component" value="Unassembled WGS sequence"/>
</dbReference>
<proteinExistence type="predicted"/>
<protein>
    <submittedName>
        <fullName evidence="1">Uncharacterized protein</fullName>
    </submittedName>
</protein>